<sequence>MLNPVNRRSGWRNPLSDMGTNMKSDNKNRHLGGWPLKRGLLAAGVMAATVGTPQAVFADEGDWLTRDWEVSGYLRQYLSWNLENPTLIGPDGQQRDDYRYDLSMARSVAKLDLYRDFGNWRMKMTGRISRESPTDYGKDLQDVMDEWAGTGGASGSAVNLRDDVYDDEELREFWVQGNLTDTTSIKIGRQQVVWGETDFFQLLDVVHGYDFRWRSFLEPENEELRKPLNMINLTQQFYDLDGSLQVLYIPGKLNDGKDRGNNYDVEGGRWANNPNKGITFASAPFGANVRYNYDHPDADMDDDSFGLRWSGLAGDWGYSLGYFHGPNPNPVANANPATNPGQPQLQTGPYEGVYEGGATEAGEFIFPYIDVFGVTANNYFAGPDLVFSAELAYIPNAPYNVGIQSIAEGAGCGFFPGFCGIEEKSLFRSMLRVDKQLDLQSVLGTSRPSFFTVQLFNNWITDFEKDEQLVNLAGFGGETKEFSSILTAVLAANYANDQINPSLALGSDLTYGGGFVIPAVEFAYGNHLRVRLEADIFFHEKDQDRPLQGFNDTNLFGYFSGNDQLVARLTYQF</sequence>
<dbReference type="AlphaFoldDB" id="A0A1M6RI53"/>
<dbReference type="InterPro" id="IPR010727">
    <property type="entry name" value="DUF1302"/>
</dbReference>
<gene>
    <name evidence="2" type="ORF">SAMN05216369_1523</name>
</gene>
<keyword evidence="3" id="KW-1185">Reference proteome</keyword>
<dbReference type="STRING" id="564117.SAMN05216369_1523"/>
<proteinExistence type="predicted"/>
<evidence type="ECO:0000256" key="1">
    <source>
        <dbReference type="SAM" id="MobiDB-lite"/>
    </source>
</evidence>
<evidence type="ECO:0000313" key="2">
    <source>
        <dbReference type="EMBL" id="SHK32104.1"/>
    </source>
</evidence>
<evidence type="ECO:0000313" key="3">
    <source>
        <dbReference type="Proteomes" id="UP000184497"/>
    </source>
</evidence>
<reference evidence="3" key="1">
    <citation type="submission" date="2016-11" db="EMBL/GenBank/DDBJ databases">
        <authorList>
            <person name="Varghese N."/>
            <person name="Submissions S."/>
        </authorList>
    </citation>
    <scope>NUCLEOTIDE SEQUENCE [LARGE SCALE GENOMIC DNA]</scope>
    <source>
        <strain evidence="3">CGMCC 1.10835</strain>
    </source>
</reference>
<dbReference type="Proteomes" id="UP000184497">
    <property type="component" value="Unassembled WGS sequence"/>
</dbReference>
<dbReference type="EMBL" id="FRAQ01000001">
    <property type="protein sequence ID" value="SHK32104.1"/>
    <property type="molecule type" value="Genomic_DNA"/>
</dbReference>
<organism evidence="2 3">
    <name type="scientific">Marinobacter antarcticus</name>
    <dbReference type="NCBI Taxonomy" id="564117"/>
    <lineage>
        <taxon>Bacteria</taxon>
        <taxon>Pseudomonadati</taxon>
        <taxon>Pseudomonadota</taxon>
        <taxon>Gammaproteobacteria</taxon>
        <taxon>Pseudomonadales</taxon>
        <taxon>Marinobacteraceae</taxon>
        <taxon>Marinobacter</taxon>
    </lineage>
</organism>
<feature type="region of interest" description="Disordered" evidence="1">
    <location>
        <begin position="1"/>
        <end position="28"/>
    </location>
</feature>
<protein>
    <submittedName>
        <fullName evidence="2">Uncharacterized protein</fullName>
    </submittedName>
</protein>
<dbReference type="Pfam" id="PF06980">
    <property type="entry name" value="DUF1302"/>
    <property type="match status" value="1"/>
</dbReference>
<name>A0A1M6RI53_9GAMM</name>
<accession>A0A1M6RI53</accession>